<sequence length="72" mass="8283">MLGPAESWDWLGHAVSLKIQKRIHTVVKKHIFKPPSGTLYNLTSCSQWNKNRLERPNIHKIRPIIESEGPKA</sequence>
<keyword evidence="1" id="KW-1185">Reference proteome</keyword>
<dbReference type="AlphaFoldDB" id="A0A915ITX9"/>
<evidence type="ECO:0000313" key="1">
    <source>
        <dbReference type="Proteomes" id="UP000887565"/>
    </source>
</evidence>
<protein>
    <submittedName>
        <fullName evidence="2">Uncharacterized protein</fullName>
    </submittedName>
</protein>
<organism evidence="1 2">
    <name type="scientific">Romanomermis culicivorax</name>
    <name type="common">Nematode worm</name>
    <dbReference type="NCBI Taxonomy" id="13658"/>
    <lineage>
        <taxon>Eukaryota</taxon>
        <taxon>Metazoa</taxon>
        <taxon>Ecdysozoa</taxon>
        <taxon>Nematoda</taxon>
        <taxon>Enoplea</taxon>
        <taxon>Dorylaimia</taxon>
        <taxon>Mermithida</taxon>
        <taxon>Mermithoidea</taxon>
        <taxon>Mermithidae</taxon>
        <taxon>Romanomermis</taxon>
    </lineage>
</organism>
<reference evidence="2" key="1">
    <citation type="submission" date="2022-11" db="UniProtKB">
        <authorList>
            <consortium name="WormBaseParasite"/>
        </authorList>
    </citation>
    <scope>IDENTIFICATION</scope>
</reference>
<accession>A0A915ITX9</accession>
<evidence type="ECO:0000313" key="2">
    <source>
        <dbReference type="WBParaSite" id="nRc.2.0.1.t17503-RA"/>
    </source>
</evidence>
<proteinExistence type="predicted"/>
<dbReference type="Proteomes" id="UP000887565">
    <property type="component" value="Unplaced"/>
</dbReference>
<name>A0A915ITX9_ROMCU</name>
<dbReference type="WBParaSite" id="nRc.2.0.1.t17503-RA">
    <property type="protein sequence ID" value="nRc.2.0.1.t17503-RA"/>
    <property type="gene ID" value="nRc.2.0.1.g17503"/>
</dbReference>